<keyword evidence="3" id="KW-0963">Cytoplasm</keyword>
<dbReference type="CDD" id="cd04301">
    <property type="entry name" value="NAT_SF"/>
    <property type="match status" value="1"/>
</dbReference>
<gene>
    <name evidence="5" type="ORF">FB459_3242</name>
</gene>
<dbReference type="PROSITE" id="PS51186">
    <property type="entry name" value="GNAT"/>
    <property type="match status" value="1"/>
</dbReference>
<feature type="domain" description="N-acetyltransferase" evidence="4">
    <location>
        <begin position="1"/>
        <end position="147"/>
    </location>
</feature>
<dbReference type="PANTHER" id="PTHR43877">
    <property type="entry name" value="AMINOALKYLPHOSPHONATE N-ACETYLTRANSFERASE-RELATED-RELATED"/>
    <property type="match status" value="1"/>
</dbReference>
<dbReference type="SUPFAM" id="SSF55729">
    <property type="entry name" value="Acyl-CoA N-acyltransferases (Nat)"/>
    <property type="match status" value="1"/>
</dbReference>
<reference evidence="5 6" key="1">
    <citation type="submission" date="2019-06" db="EMBL/GenBank/DDBJ databases">
        <title>Sequencing the genomes of 1000 actinobacteria strains.</title>
        <authorList>
            <person name="Klenk H.-P."/>
        </authorList>
    </citation>
    <scope>NUCLEOTIDE SEQUENCE [LARGE SCALE GENOMIC DNA]</scope>
    <source>
        <strain evidence="5 6">DSM 19828</strain>
    </source>
</reference>
<organism evidence="5 6">
    <name type="scientific">Yimella lutea</name>
    <dbReference type="NCBI Taxonomy" id="587872"/>
    <lineage>
        <taxon>Bacteria</taxon>
        <taxon>Bacillati</taxon>
        <taxon>Actinomycetota</taxon>
        <taxon>Actinomycetes</taxon>
        <taxon>Micrococcales</taxon>
        <taxon>Dermacoccaceae</taxon>
        <taxon>Yimella</taxon>
    </lineage>
</organism>
<dbReference type="Proteomes" id="UP000320806">
    <property type="component" value="Unassembled WGS sequence"/>
</dbReference>
<dbReference type="EMBL" id="VFMO01000001">
    <property type="protein sequence ID" value="TQJ15684.1"/>
    <property type="molecule type" value="Genomic_DNA"/>
</dbReference>
<dbReference type="InterPro" id="IPR006464">
    <property type="entry name" value="AcTrfase_RimI/Ard1"/>
</dbReference>
<dbReference type="GO" id="GO:0008999">
    <property type="term" value="F:protein-N-terminal-alanine acetyltransferase activity"/>
    <property type="evidence" value="ECO:0007669"/>
    <property type="project" value="UniProtKB-EC"/>
</dbReference>
<dbReference type="Pfam" id="PF00583">
    <property type="entry name" value="Acetyltransf_1"/>
    <property type="match status" value="1"/>
</dbReference>
<dbReference type="RefSeq" id="WP_246092494.1">
    <property type="nucleotide sequence ID" value="NZ_BAABCI010000001.1"/>
</dbReference>
<comment type="subcellular location">
    <subcellularLocation>
        <location evidence="3">Cytoplasm</location>
    </subcellularLocation>
</comment>
<comment type="similarity">
    <text evidence="3">Belongs to the acetyltransferase family. RimI subfamily.</text>
</comment>
<dbReference type="NCBIfam" id="TIGR01575">
    <property type="entry name" value="rimI"/>
    <property type="match status" value="1"/>
</dbReference>
<dbReference type="InterPro" id="IPR000182">
    <property type="entry name" value="GNAT_dom"/>
</dbReference>
<evidence type="ECO:0000256" key="3">
    <source>
        <dbReference type="RuleBase" id="RU363094"/>
    </source>
</evidence>
<name>A0A542EKA6_9MICO</name>
<evidence type="ECO:0000313" key="5">
    <source>
        <dbReference type="EMBL" id="TQJ15684.1"/>
    </source>
</evidence>
<sequence>MITREMHWSDIPELTRIDRELFGHEAWSETTWWSELAGRPQRRYLIAQDDEGVVGYAGVDCPGDVADVMTIAVRPRGRRSGLSQELLDWMRAEAVSSGAEALMLEVRADNVAARKLYDRNGFEQISVRRGYYQPDGVDAIIMRALLEADDE</sequence>
<dbReference type="GO" id="GO:0005737">
    <property type="term" value="C:cytoplasm"/>
    <property type="evidence" value="ECO:0007669"/>
    <property type="project" value="UniProtKB-SubCell"/>
</dbReference>
<dbReference type="Gene3D" id="3.40.630.30">
    <property type="match status" value="1"/>
</dbReference>
<comment type="caution">
    <text evidence="5">The sequence shown here is derived from an EMBL/GenBank/DDBJ whole genome shotgun (WGS) entry which is preliminary data.</text>
</comment>
<evidence type="ECO:0000259" key="4">
    <source>
        <dbReference type="PROSITE" id="PS51186"/>
    </source>
</evidence>
<proteinExistence type="inferred from homology"/>
<comment type="function">
    <text evidence="3">Acetylates the N-terminal alanine of ribosomal protein bS18.</text>
</comment>
<dbReference type="InterPro" id="IPR050832">
    <property type="entry name" value="Bact_Acetyltransf"/>
</dbReference>
<evidence type="ECO:0000256" key="1">
    <source>
        <dbReference type="ARBA" id="ARBA00022679"/>
    </source>
</evidence>
<keyword evidence="2" id="KW-0012">Acyltransferase</keyword>
<dbReference type="PANTHER" id="PTHR43877:SF2">
    <property type="entry name" value="AMINOALKYLPHOSPHONATE N-ACETYLTRANSFERASE-RELATED"/>
    <property type="match status" value="1"/>
</dbReference>
<protein>
    <recommendedName>
        <fullName evidence="3">[Ribosomal protein bS18]-alanine N-acetyltransferase</fullName>
        <ecNumber evidence="3">2.3.1.266</ecNumber>
    </recommendedName>
</protein>
<dbReference type="InterPro" id="IPR016181">
    <property type="entry name" value="Acyl_CoA_acyltransferase"/>
</dbReference>
<comment type="catalytic activity">
    <reaction evidence="3">
        <text>N-terminal L-alanyl-[ribosomal protein bS18] + acetyl-CoA = N-terminal N(alpha)-acetyl-L-alanyl-[ribosomal protein bS18] + CoA + H(+)</text>
        <dbReference type="Rhea" id="RHEA:43756"/>
        <dbReference type="Rhea" id="RHEA-COMP:10676"/>
        <dbReference type="Rhea" id="RHEA-COMP:10677"/>
        <dbReference type="ChEBI" id="CHEBI:15378"/>
        <dbReference type="ChEBI" id="CHEBI:57287"/>
        <dbReference type="ChEBI" id="CHEBI:57288"/>
        <dbReference type="ChEBI" id="CHEBI:64718"/>
        <dbReference type="ChEBI" id="CHEBI:83683"/>
        <dbReference type="EC" id="2.3.1.266"/>
    </reaction>
</comment>
<evidence type="ECO:0000256" key="2">
    <source>
        <dbReference type="ARBA" id="ARBA00023315"/>
    </source>
</evidence>
<dbReference type="EC" id="2.3.1.266" evidence="3"/>
<accession>A0A542EKA6</accession>
<keyword evidence="1 5" id="KW-0808">Transferase</keyword>
<keyword evidence="6" id="KW-1185">Reference proteome</keyword>
<dbReference type="AlphaFoldDB" id="A0A542EKA6"/>
<evidence type="ECO:0000313" key="6">
    <source>
        <dbReference type="Proteomes" id="UP000320806"/>
    </source>
</evidence>